<sequence length="127" mass="13938">MYIELPRRICFYRSSNLDRICPAHVSVQSLPSRHPRCPFVSERDQALEYLRCAFLNGIRVVAEVEERFTVGTAVAHKFLEVVRGRDAHAVELDDGADHAGAQGALLTGGDVKGHAGRVRAVAGSGRR</sequence>
<evidence type="ECO:0000313" key="1">
    <source>
        <dbReference type="EMBL" id="EEP79496.1"/>
    </source>
</evidence>
<name>C4JND6_UNCRE</name>
<proteinExistence type="predicted"/>
<dbReference type="InParanoid" id="C4JND6"/>
<dbReference type="Proteomes" id="UP000002058">
    <property type="component" value="Unassembled WGS sequence"/>
</dbReference>
<dbReference type="RefSeq" id="XP_002544825.1">
    <property type="nucleotide sequence ID" value="XM_002544779.1"/>
</dbReference>
<keyword evidence="2" id="KW-1185">Reference proteome</keyword>
<dbReference type="VEuPathDB" id="FungiDB:UREG_04342"/>
<evidence type="ECO:0000313" key="2">
    <source>
        <dbReference type="Proteomes" id="UP000002058"/>
    </source>
</evidence>
<dbReference type="GeneID" id="8438328"/>
<gene>
    <name evidence="1" type="ORF">UREG_04342</name>
</gene>
<dbReference type="AlphaFoldDB" id="C4JND6"/>
<accession>C4JND6</accession>
<protein>
    <submittedName>
        <fullName evidence="1">Uncharacterized protein</fullName>
    </submittedName>
</protein>
<organism evidence="1 2">
    <name type="scientific">Uncinocarpus reesii (strain UAMH 1704)</name>
    <dbReference type="NCBI Taxonomy" id="336963"/>
    <lineage>
        <taxon>Eukaryota</taxon>
        <taxon>Fungi</taxon>
        <taxon>Dikarya</taxon>
        <taxon>Ascomycota</taxon>
        <taxon>Pezizomycotina</taxon>
        <taxon>Eurotiomycetes</taxon>
        <taxon>Eurotiomycetidae</taxon>
        <taxon>Onygenales</taxon>
        <taxon>Onygenaceae</taxon>
        <taxon>Uncinocarpus</taxon>
    </lineage>
</organism>
<reference evidence="2" key="1">
    <citation type="journal article" date="2009" name="Genome Res.">
        <title>Comparative genomic analyses of the human fungal pathogens Coccidioides and their relatives.</title>
        <authorList>
            <person name="Sharpton T.J."/>
            <person name="Stajich J.E."/>
            <person name="Rounsley S.D."/>
            <person name="Gardner M.J."/>
            <person name="Wortman J.R."/>
            <person name="Jordar V.S."/>
            <person name="Maiti R."/>
            <person name="Kodira C.D."/>
            <person name="Neafsey D.E."/>
            <person name="Zeng Q."/>
            <person name="Hung C.-Y."/>
            <person name="McMahan C."/>
            <person name="Muszewska A."/>
            <person name="Grynberg M."/>
            <person name="Mandel M.A."/>
            <person name="Kellner E.M."/>
            <person name="Barker B.M."/>
            <person name="Galgiani J.N."/>
            <person name="Orbach M.J."/>
            <person name="Kirkland T.N."/>
            <person name="Cole G.T."/>
            <person name="Henn M.R."/>
            <person name="Birren B.W."/>
            <person name="Taylor J.W."/>
        </authorList>
    </citation>
    <scope>NUCLEOTIDE SEQUENCE [LARGE SCALE GENOMIC DNA]</scope>
    <source>
        <strain evidence="2">UAMH 1704</strain>
    </source>
</reference>
<dbReference type="EMBL" id="CH476616">
    <property type="protein sequence ID" value="EEP79496.1"/>
    <property type="molecule type" value="Genomic_DNA"/>
</dbReference>
<dbReference type="KEGG" id="ure:UREG_04342"/>
<dbReference type="HOGENOM" id="CLU_1972106_0_0_1"/>